<name>A0A382HXK7_9ZZZZ</name>
<evidence type="ECO:0000313" key="2">
    <source>
        <dbReference type="EMBL" id="SVB91885.1"/>
    </source>
</evidence>
<reference evidence="2" key="1">
    <citation type="submission" date="2018-05" db="EMBL/GenBank/DDBJ databases">
        <authorList>
            <person name="Lanie J.A."/>
            <person name="Ng W.-L."/>
            <person name="Kazmierczak K.M."/>
            <person name="Andrzejewski T.M."/>
            <person name="Davidsen T.M."/>
            <person name="Wayne K.J."/>
            <person name="Tettelin H."/>
            <person name="Glass J.I."/>
            <person name="Rusch D."/>
            <person name="Podicherti R."/>
            <person name="Tsui H.-C.T."/>
            <person name="Winkler M.E."/>
        </authorList>
    </citation>
    <scope>NUCLEOTIDE SEQUENCE</scope>
</reference>
<keyword evidence="1" id="KW-0812">Transmembrane</keyword>
<protein>
    <recommendedName>
        <fullName evidence="3">Glycosyltransferase RgtA/B/C/D-like domain-containing protein</fullName>
    </recommendedName>
</protein>
<feature type="transmembrane region" description="Helical" evidence="1">
    <location>
        <begin position="114"/>
        <end position="133"/>
    </location>
</feature>
<dbReference type="AlphaFoldDB" id="A0A382HXK7"/>
<dbReference type="EMBL" id="UINC01063834">
    <property type="protein sequence ID" value="SVB91885.1"/>
    <property type="molecule type" value="Genomic_DNA"/>
</dbReference>
<feature type="transmembrane region" description="Helical" evidence="1">
    <location>
        <begin position="145"/>
        <end position="166"/>
    </location>
</feature>
<accession>A0A382HXK7</accession>
<keyword evidence="1" id="KW-1133">Transmembrane helix</keyword>
<feature type="non-terminal residue" evidence="2">
    <location>
        <position position="170"/>
    </location>
</feature>
<keyword evidence="1" id="KW-0472">Membrane</keyword>
<sequence>MRKTAGPDLSCQPMGRFSGTYRIALAGLMLFAAGFLLLHGRVAEQSGSWRYTITHDDEYAFWVIADGFAQSPRSDANPFYAEHAGLTNPILSYPTVAIVGTLSGWFDVPVLTLFPLWKVGAPFLAWLAIWLCLSRIWGFREGPSAAISLCVLAGTLLMHGSAQHLLLRFS</sequence>
<feature type="transmembrane region" description="Helical" evidence="1">
    <location>
        <begin position="21"/>
        <end position="40"/>
    </location>
</feature>
<evidence type="ECO:0000256" key="1">
    <source>
        <dbReference type="SAM" id="Phobius"/>
    </source>
</evidence>
<gene>
    <name evidence="2" type="ORF">METZ01_LOCUS244739</name>
</gene>
<organism evidence="2">
    <name type="scientific">marine metagenome</name>
    <dbReference type="NCBI Taxonomy" id="408172"/>
    <lineage>
        <taxon>unclassified sequences</taxon>
        <taxon>metagenomes</taxon>
        <taxon>ecological metagenomes</taxon>
    </lineage>
</organism>
<proteinExistence type="predicted"/>
<evidence type="ECO:0008006" key="3">
    <source>
        <dbReference type="Google" id="ProtNLM"/>
    </source>
</evidence>